<keyword evidence="1" id="KW-0175">Coiled coil</keyword>
<feature type="coiled-coil region" evidence="1">
    <location>
        <begin position="148"/>
        <end position="198"/>
    </location>
</feature>
<reference evidence="4" key="1">
    <citation type="submission" date="2015-09" db="EMBL/GenBank/DDBJ databases">
        <authorList>
            <consortium name="Pathogen Informatics"/>
        </authorList>
    </citation>
    <scope>NUCLEOTIDE SEQUENCE [LARGE SCALE GENOMIC DNA]</scope>
    <source>
        <strain evidence="4">Lake Konstanz</strain>
    </source>
</reference>
<feature type="region of interest" description="Disordered" evidence="2">
    <location>
        <begin position="363"/>
        <end position="399"/>
    </location>
</feature>
<gene>
    <name evidence="3" type="ORF">BSAL_52915</name>
</gene>
<evidence type="ECO:0000313" key="4">
    <source>
        <dbReference type="Proteomes" id="UP000051952"/>
    </source>
</evidence>
<protein>
    <submittedName>
        <fullName evidence="3">Uncharacterized protein</fullName>
    </submittedName>
</protein>
<feature type="region of interest" description="Disordered" evidence="2">
    <location>
        <begin position="449"/>
        <end position="476"/>
    </location>
</feature>
<accession>A0A0S4II91</accession>
<evidence type="ECO:0000256" key="1">
    <source>
        <dbReference type="SAM" id="Coils"/>
    </source>
</evidence>
<organism evidence="3 4">
    <name type="scientific">Bodo saltans</name>
    <name type="common">Flagellated protozoan</name>
    <dbReference type="NCBI Taxonomy" id="75058"/>
    <lineage>
        <taxon>Eukaryota</taxon>
        <taxon>Discoba</taxon>
        <taxon>Euglenozoa</taxon>
        <taxon>Kinetoplastea</taxon>
        <taxon>Metakinetoplastina</taxon>
        <taxon>Eubodonida</taxon>
        <taxon>Bodonidae</taxon>
        <taxon>Bodo</taxon>
    </lineage>
</organism>
<evidence type="ECO:0000313" key="3">
    <source>
        <dbReference type="EMBL" id="CUE71179.1"/>
    </source>
</evidence>
<feature type="compositionally biased region" description="Polar residues" evidence="2">
    <location>
        <begin position="383"/>
        <end position="394"/>
    </location>
</feature>
<proteinExistence type="predicted"/>
<feature type="compositionally biased region" description="Low complexity" evidence="2">
    <location>
        <begin position="363"/>
        <end position="375"/>
    </location>
</feature>
<sequence>MSTSASSEAHSSIDLSELLSFNVSFKNLEFVLRTVLSRLDNVEHTVADNHDICADRDRELSEALDDAKRQLEEQKDIQAALSERCNELARQVAAADAVAKQAQERADDAHRRIDALGAAKAPTTPPAAAPIVSPVVAAAAGKNYDDDIAALQRAVNHLTETKADKKIEDDVRAVEEGLRDAEEKLASLQEACEANDASSKQRDDDLGKRIDALSATVAAIPAAGSSAPQRSPSLVPTNTSNEWIAPLSKLTNTVDRIKADQDALSAKLAALAGLAPAAGDNNVDSGISPAQFALLQAAVNELEKRPLSKDYDQAIELLNQQVRALGNECSANAAEAQRLDDMKANKADLDALTKAVAAAAAAGSKKATSPVAASSAPPPSLLERSTTSSQNNDSWVKPVADTNRRIDDLQKQLGALEGLVRGIDIHRVERNVTGLGDDVDRLRAAVDELRKNGGSSTASTNDPNNRGVSKGGDLRE</sequence>
<name>A0A0S4II91_BODSA</name>
<evidence type="ECO:0000256" key="2">
    <source>
        <dbReference type="SAM" id="MobiDB-lite"/>
    </source>
</evidence>
<dbReference type="EMBL" id="CYKH01000102">
    <property type="protein sequence ID" value="CUE71179.1"/>
    <property type="molecule type" value="Genomic_DNA"/>
</dbReference>
<dbReference type="AlphaFoldDB" id="A0A0S4II91"/>
<dbReference type="Gene3D" id="1.20.1170.10">
    <property type="match status" value="1"/>
</dbReference>
<keyword evidence="4" id="KW-1185">Reference proteome</keyword>
<dbReference type="Proteomes" id="UP000051952">
    <property type="component" value="Unassembled WGS sequence"/>
</dbReference>
<feature type="compositionally biased region" description="Polar residues" evidence="2">
    <location>
        <begin position="453"/>
        <end position="467"/>
    </location>
</feature>
<feature type="coiled-coil region" evidence="1">
    <location>
        <begin position="54"/>
        <end position="119"/>
    </location>
</feature>
<dbReference type="VEuPathDB" id="TriTrypDB:BSAL_52915"/>